<keyword evidence="1" id="KW-0863">Zinc-finger</keyword>
<feature type="domain" description="RING-type" evidence="2">
    <location>
        <begin position="388"/>
        <end position="427"/>
    </location>
</feature>
<dbReference type="Proteomes" id="UP001311799">
    <property type="component" value="Unassembled WGS sequence"/>
</dbReference>
<comment type="caution">
    <text evidence="3">The sequence shown here is derived from an EMBL/GenBank/DDBJ whole genome shotgun (WGS) entry which is preliminary data.</text>
</comment>
<evidence type="ECO:0000256" key="1">
    <source>
        <dbReference type="PROSITE-ProRule" id="PRU00175"/>
    </source>
</evidence>
<keyword evidence="1" id="KW-0862">Zinc</keyword>
<evidence type="ECO:0000259" key="2">
    <source>
        <dbReference type="PROSITE" id="PS50089"/>
    </source>
</evidence>
<evidence type="ECO:0000313" key="4">
    <source>
        <dbReference type="Proteomes" id="UP001311799"/>
    </source>
</evidence>
<organism evidence="3 4">
    <name type="scientific">Cryptosporidium xiaoi</name>
    <dbReference type="NCBI Taxonomy" id="659607"/>
    <lineage>
        <taxon>Eukaryota</taxon>
        <taxon>Sar</taxon>
        <taxon>Alveolata</taxon>
        <taxon>Apicomplexa</taxon>
        <taxon>Conoidasida</taxon>
        <taxon>Coccidia</taxon>
        <taxon>Eucoccidiorida</taxon>
        <taxon>Eimeriorina</taxon>
        <taxon>Cryptosporidiidae</taxon>
        <taxon>Cryptosporidium</taxon>
    </lineage>
</organism>
<keyword evidence="1" id="KW-0479">Metal-binding</keyword>
<dbReference type="PROSITE" id="PS50089">
    <property type="entry name" value="ZF_RING_2"/>
    <property type="match status" value="1"/>
</dbReference>
<reference evidence="3 4" key="1">
    <citation type="submission" date="2023-10" db="EMBL/GenBank/DDBJ databases">
        <title>Comparative genomics analysis reveals potential genetic determinants of host preference in Cryptosporidium xiaoi.</title>
        <authorList>
            <person name="Xiao L."/>
            <person name="Li J."/>
        </authorList>
    </citation>
    <scope>NUCLEOTIDE SEQUENCE [LARGE SCALE GENOMIC DNA]</scope>
    <source>
        <strain evidence="3 4">52996</strain>
    </source>
</reference>
<keyword evidence="4" id="KW-1185">Reference proteome</keyword>
<dbReference type="InterPro" id="IPR001841">
    <property type="entry name" value="Znf_RING"/>
</dbReference>
<proteinExistence type="predicted"/>
<dbReference type="AlphaFoldDB" id="A0AAV9Y001"/>
<dbReference type="GO" id="GO:0008270">
    <property type="term" value="F:zinc ion binding"/>
    <property type="evidence" value="ECO:0007669"/>
    <property type="project" value="UniProtKB-KW"/>
</dbReference>
<dbReference type="Gene3D" id="3.30.40.10">
    <property type="entry name" value="Zinc/RING finger domain, C3HC4 (zinc finger)"/>
    <property type="match status" value="1"/>
</dbReference>
<dbReference type="EMBL" id="JAWDEY010000011">
    <property type="protein sequence ID" value="KAK6589699.1"/>
    <property type="molecule type" value="Genomic_DNA"/>
</dbReference>
<evidence type="ECO:0000313" key="3">
    <source>
        <dbReference type="EMBL" id="KAK6589699.1"/>
    </source>
</evidence>
<sequence length="447" mass="51307">MESINDDEYLGENDSSEESCVGLNDNQVLVIDEIGGLNDILDDNSDSFGVSFYDDLVDISSLGTNRRENSDTAKSLEDEVTLKSKIENNLGLYKIEIQDQMNDKVCKFEVISDIGIGFSNNIIGKGDLYLAFETKNREAYVLYWDGNLLDCFSNSKEIDENVSEINNEGNKECNTSSSCYISNVNDGYSLGLNNRVIYSFPLDYIIDIHLKSIEESHFIFIKSDFQLRNETVFIQFSFNSSIEAKYWFDETNKYKAIQNEINKKSAPDSQEDQSKRLKKNNEISLISKSSTCNIDPEQTKNIKTNSSNDEVGFGKLPEISISEKKHIEETIRNLIFTDTESENTSLNNINPKVFHYEHKTTLIKQRCFLINNIIDSISKNMIHDKFVCPICCESFEFIDVIILNPCGHKICRYCENKLIDSVCPWDRSSYKVQNYLDKSKEWCNNYK</sequence>
<gene>
    <name evidence="3" type="ORF">RS030_1138</name>
</gene>
<accession>A0AAV9Y001</accession>
<dbReference type="SUPFAM" id="SSF57850">
    <property type="entry name" value="RING/U-box"/>
    <property type="match status" value="1"/>
</dbReference>
<name>A0AAV9Y001_9CRYT</name>
<dbReference type="InterPro" id="IPR013083">
    <property type="entry name" value="Znf_RING/FYVE/PHD"/>
</dbReference>
<protein>
    <submittedName>
        <fullName evidence="3">Ring domain</fullName>
    </submittedName>
</protein>